<dbReference type="InterPro" id="IPR015917">
    <property type="entry name" value="Pept_C14A"/>
</dbReference>
<dbReference type="PROSITE" id="PS01122">
    <property type="entry name" value="CASPASE_CYS"/>
    <property type="match status" value="1"/>
</dbReference>
<dbReference type="OrthoDB" id="6114029at2759"/>
<dbReference type="PROSITE" id="PS50207">
    <property type="entry name" value="CASPASE_P10"/>
    <property type="match status" value="1"/>
</dbReference>
<evidence type="ECO:0000259" key="18">
    <source>
        <dbReference type="PROSITE" id="PS50168"/>
    </source>
</evidence>
<dbReference type="Pfam" id="PF01335">
    <property type="entry name" value="DED"/>
    <property type="match status" value="2"/>
</dbReference>
<evidence type="ECO:0000256" key="17">
    <source>
        <dbReference type="SAM" id="MobiDB-lite"/>
    </source>
</evidence>
<sequence length="615" mass="68679">MVRAPCSAAFALVKKVMAFQFKQMLLKVDHALSTEDVQAIVFLCADLLGKDVSRIATAQDLFKQLEELDYLAEDCQSLLAELLIVAKRNDLVRQLSLCQTSQCLVSPYRKMLFSLAENITTEDLKSIKFLLSQHLPRRKLEDNITTLGLFLELERMDKLSQTKLETLEQIVTSVCPSLRRKITQFKEKNGPGVQSTGSSYMSVRPAQQEQSPSYQPESLPHFISSQQQENANEEMQCETGSRDDVLISQYCNQQPSASSQDHASLHEQFSASLGLETPDAGTVAPSLSLSQTCSSGVTDQFSSVQSHNLHFTSACEEKNQNQTEPSPERKSKIDAYQMKDDRRRGYCLIINNHDFTKSTKCLKNRDGTEVDEKSLKLVFDWLGFETQIEPDCSVQRMLYLVEELSRKDHSGMDCLVVCVLSHGDRDLVYGVDGRKVNLGELKKPFSGARCRSLVGKPKLFFIQACQGQAEQLPVHIEADSPDLSTDAIVPQGSIPDDADFLLGMATVPNFASFRDRKQGTWFIQSLCQNLLEMVPSGHDLVTILTKVNNHVSLMTDRAGTRKQMPQPSFTLRKVVVFPVPKTQPPMLKALTAVISQTDNLNSHYEASNLGRGTPL</sequence>
<gene>
    <name evidence="21" type="ORF">AGOR_G00078430</name>
</gene>
<evidence type="ECO:0000256" key="12">
    <source>
        <dbReference type="ARBA" id="ARBA00023242"/>
    </source>
</evidence>
<dbReference type="EMBL" id="JAERUA010000006">
    <property type="protein sequence ID" value="KAI1899025.1"/>
    <property type="molecule type" value="Genomic_DNA"/>
</dbReference>
<keyword evidence="7" id="KW-0053">Apoptosis</keyword>
<dbReference type="SMART" id="SM00115">
    <property type="entry name" value="CASc"/>
    <property type="match status" value="1"/>
</dbReference>
<dbReference type="InterPro" id="IPR011600">
    <property type="entry name" value="Pept_C14_caspase"/>
</dbReference>
<feature type="domain" description="Caspase family p10" evidence="19">
    <location>
        <begin position="490"/>
        <end position="578"/>
    </location>
</feature>
<dbReference type="InterPro" id="IPR002138">
    <property type="entry name" value="Pept_C14_p10"/>
</dbReference>
<dbReference type="AlphaFoldDB" id="A0A8T3DXK1"/>
<feature type="region of interest" description="Disordered" evidence="17">
    <location>
        <begin position="186"/>
        <end position="219"/>
    </location>
</feature>
<dbReference type="CDD" id="cd00032">
    <property type="entry name" value="CASc"/>
    <property type="match status" value="1"/>
</dbReference>
<dbReference type="PROSITE" id="PS50208">
    <property type="entry name" value="CASPASE_P20"/>
    <property type="match status" value="1"/>
</dbReference>
<dbReference type="InterPro" id="IPR029030">
    <property type="entry name" value="Caspase-like_dom_sf"/>
</dbReference>
<evidence type="ECO:0000256" key="7">
    <source>
        <dbReference type="ARBA" id="ARBA00022703"/>
    </source>
</evidence>
<comment type="similarity">
    <text evidence="3 16">Belongs to the peptidase C14A family.</text>
</comment>
<feature type="compositionally biased region" description="Low complexity" evidence="17">
    <location>
        <begin position="205"/>
        <end position="219"/>
    </location>
</feature>
<dbReference type="InterPro" id="IPR016129">
    <property type="entry name" value="Caspase_his_AS"/>
</dbReference>
<evidence type="ECO:0000256" key="11">
    <source>
        <dbReference type="ARBA" id="ARBA00023145"/>
    </source>
</evidence>
<dbReference type="GO" id="GO:0051604">
    <property type="term" value="P:protein maturation"/>
    <property type="evidence" value="ECO:0007669"/>
    <property type="project" value="UniProtKB-ARBA"/>
</dbReference>
<dbReference type="InterPro" id="IPR011029">
    <property type="entry name" value="DEATH-like_dom_sf"/>
</dbReference>
<proteinExistence type="inferred from homology"/>
<dbReference type="EC" id="3.4.22.61" evidence="14"/>
<dbReference type="CDD" id="cd08334">
    <property type="entry name" value="DED_Caspase_8_10_r2"/>
    <property type="match status" value="1"/>
</dbReference>
<reference evidence="21" key="1">
    <citation type="submission" date="2021-01" db="EMBL/GenBank/DDBJ databases">
        <authorList>
            <person name="Zahm M."/>
            <person name="Roques C."/>
            <person name="Cabau C."/>
            <person name="Klopp C."/>
            <person name="Donnadieu C."/>
            <person name="Jouanno E."/>
            <person name="Lampietro C."/>
            <person name="Louis A."/>
            <person name="Herpin A."/>
            <person name="Echchiki A."/>
            <person name="Berthelot C."/>
            <person name="Parey E."/>
            <person name="Roest-Crollius H."/>
            <person name="Braasch I."/>
            <person name="Postlethwait J."/>
            <person name="Bobe J."/>
            <person name="Montfort J."/>
            <person name="Bouchez O."/>
            <person name="Begum T."/>
            <person name="Mejri S."/>
            <person name="Adams A."/>
            <person name="Chen W.-J."/>
            <person name="Guiguen Y."/>
        </authorList>
    </citation>
    <scope>NUCLEOTIDE SEQUENCE</scope>
    <source>
        <tissue evidence="21">Blood</tissue>
    </source>
</reference>
<feature type="domain" description="Caspase family p20" evidence="20">
    <location>
        <begin position="343"/>
        <end position="469"/>
    </location>
</feature>
<evidence type="ECO:0000256" key="9">
    <source>
        <dbReference type="ARBA" id="ARBA00022801"/>
    </source>
</evidence>
<evidence type="ECO:0000256" key="3">
    <source>
        <dbReference type="ARBA" id="ARBA00010134"/>
    </source>
</evidence>
<dbReference type="SMART" id="SM00031">
    <property type="entry name" value="DED"/>
    <property type="match status" value="2"/>
</dbReference>
<dbReference type="Gene3D" id="3.40.50.1460">
    <property type="match status" value="1"/>
</dbReference>
<dbReference type="PANTHER" id="PTHR48169">
    <property type="entry name" value="DED DOMAIN-CONTAINING PROTEIN"/>
    <property type="match status" value="1"/>
</dbReference>
<evidence type="ECO:0000259" key="20">
    <source>
        <dbReference type="PROSITE" id="PS50208"/>
    </source>
</evidence>
<keyword evidence="10" id="KW-0788">Thiol protease</keyword>
<keyword evidence="9" id="KW-0378">Hydrolase</keyword>
<dbReference type="PRINTS" id="PR00376">
    <property type="entry name" value="IL1BCENZYME"/>
</dbReference>
<feature type="domain" description="DED" evidence="18">
    <location>
        <begin position="107"/>
        <end position="184"/>
    </location>
</feature>
<comment type="subcellular location">
    <subcellularLocation>
        <location evidence="2">Cytoplasm</location>
    </subcellularLocation>
    <subcellularLocation>
        <location evidence="1">Nucleus</location>
    </subcellularLocation>
</comment>
<dbReference type="FunFam" id="3.40.50.1460:FF:000008">
    <property type="entry name" value="caspase-8 isoform X1"/>
    <property type="match status" value="1"/>
</dbReference>
<evidence type="ECO:0000256" key="5">
    <source>
        <dbReference type="ARBA" id="ARBA00022553"/>
    </source>
</evidence>
<dbReference type="GO" id="GO:0006508">
    <property type="term" value="P:proteolysis"/>
    <property type="evidence" value="ECO:0007669"/>
    <property type="project" value="UniProtKB-KW"/>
</dbReference>
<keyword evidence="22" id="KW-1185">Reference proteome</keyword>
<dbReference type="GO" id="GO:0005737">
    <property type="term" value="C:cytoplasm"/>
    <property type="evidence" value="ECO:0007669"/>
    <property type="project" value="UniProtKB-SubCell"/>
</dbReference>
<evidence type="ECO:0000256" key="4">
    <source>
        <dbReference type="ARBA" id="ARBA00022490"/>
    </source>
</evidence>
<keyword evidence="11" id="KW-0865">Zymogen</keyword>
<feature type="domain" description="DED" evidence="18">
    <location>
        <begin position="20"/>
        <end position="97"/>
    </location>
</feature>
<keyword evidence="12" id="KW-0539">Nucleus</keyword>
<dbReference type="SUPFAM" id="SSF47986">
    <property type="entry name" value="DEATH domain"/>
    <property type="match status" value="2"/>
</dbReference>
<dbReference type="GO" id="GO:0005634">
    <property type="term" value="C:nucleus"/>
    <property type="evidence" value="ECO:0007669"/>
    <property type="project" value="UniProtKB-SubCell"/>
</dbReference>
<dbReference type="GO" id="GO:0004197">
    <property type="term" value="F:cysteine-type endopeptidase activity"/>
    <property type="evidence" value="ECO:0007669"/>
    <property type="project" value="InterPro"/>
</dbReference>
<dbReference type="Gene3D" id="1.10.533.10">
    <property type="entry name" value="Death Domain, Fas"/>
    <property type="match status" value="2"/>
</dbReference>
<dbReference type="Pfam" id="PF00656">
    <property type="entry name" value="Peptidase_C14"/>
    <property type="match status" value="1"/>
</dbReference>
<accession>A0A8T3DXK1</accession>
<dbReference type="GO" id="GO:0043065">
    <property type="term" value="P:positive regulation of apoptotic process"/>
    <property type="evidence" value="ECO:0007669"/>
    <property type="project" value="UniProtKB-ARBA"/>
</dbReference>
<keyword evidence="5" id="KW-0597">Phosphoprotein</keyword>
<dbReference type="PANTHER" id="PTHR48169:SF7">
    <property type="entry name" value="CASPASE 10"/>
    <property type="match status" value="1"/>
</dbReference>
<evidence type="ECO:0000313" key="21">
    <source>
        <dbReference type="EMBL" id="KAI1899025.1"/>
    </source>
</evidence>
<organism evidence="21 22">
    <name type="scientific">Albula goreensis</name>
    <dbReference type="NCBI Taxonomy" id="1534307"/>
    <lineage>
        <taxon>Eukaryota</taxon>
        <taxon>Metazoa</taxon>
        <taxon>Chordata</taxon>
        <taxon>Craniata</taxon>
        <taxon>Vertebrata</taxon>
        <taxon>Euteleostomi</taxon>
        <taxon>Actinopterygii</taxon>
        <taxon>Neopterygii</taxon>
        <taxon>Teleostei</taxon>
        <taxon>Albuliformes</taxon>
        <taxon>Albulidae</taxon>
        <taxon>Albula</taxon>
    </lineage>
</organism>
<keyword evidence="6" id="KW-0645">Protease</keyword>
<evidence type="ECO:0000256" key="8">
    <source>
        <dbReference type="ARBA" id="ARBA00022737"/>
    </source>
</evidence>
<evidence type="ECO:0000256" key="13">
    <source>
        <dbReference type="ARBA" id="ARBA00051626"/>
    </source>
</evidence>
<comment type="caution">
    <text evidence="21">The sequence shown here is derived from an EMBL/GenBank/DDBJ whole genome shotgun (WGS) entry which is preliminary data.</text>
</comment>
<evidence type="ECO:0000259" key="19">
    <source>
        <dbReference type="PROSITE" id="PS50207"/>
    </source>
</evidence>
<dbReference type="GO" id="GO:0005886">
    <property type="term" value="C:plasma membrane"/>
    <property type="evidence" value="ECO:0007669"/>
    <property type="project" value="UniProtKB-ARBA"/>
</dbReference>
<evidence type="ECO:0000256" key="2">
    <source>
        <dbReference type="ARBA" id="ARBA00004496"/>
    </source>
</evidence>
<evidence type="ECO:0000256" key="6">
    <source>
        <dbReference type="ARBA" id="ARBA00022670"/>
    </source>
</evidence>
<dbReference type="InterPro" id="IPR001309">
    <property type="entry name" value="Pept_C14_p20"/>
</dbReference>
<protein>
    <recommendedName>
        <fullName evidence="15">Caspase-8</fullName>
        <ecNumber evidence="14">3.4.22.61</ecNumber>
    </recommendedName>
</protein>
<dbReference type="GO" id="GO:0032991">
    <property type="term" value="C:protein-containing complex"/>
    <property type="evidence" value="ECO:0007669"/>
    <property type="project" value="UniProtKB-ARBA"/>
</dbReference>
<dbReference type="SUPFAM" id="SSF52129">
    <property type="entry name" value="Caspase-like"/>
    <property type="match status" value="1"/>
</dbReference>
<evidence type="ECO:0000313" key="22">
    <source>
        <dbReference type="Proteomes" id="UP000829720"/>
    </source>
</evidence>
<evidence type="ECO:0000256" key="16">
    <source>
        <dbReference type="RuleBase" id="RU003971"/>
    </source>
</evidence>
<keyword evidence="4" id="KW-0963">Cytoplasm</keyword>
<dbReference type="FunFam" id="1.10.533.10:FF:000016">
    <property type="entry name" value="CASP8 and FADD-like apoptosis regulator"/>
    <property type="match status" value="1"/>
</dbReference>
<feature type="compositionally biased region" description="Polar residues" evidence="17">
    <location>
        <begin position="192"/>
        <end position="201"/>
    </location>
</feature>
<comment type="catalytic activity">
    <reaction evidence="13">
        <text>Strict requirement for Asp at position P1 and has a preferred cleavage sequence of (Leu/Asp/Val)-Glu-Thr-Asp-|-(Gly/Ser/Ala).</text>
        <dbReference type="EC" id="3.4.22.61"/>
    </reaction>
</comment>
<evidence type="ECO:0000256" key="1">
    <source>
        <dbReference type="ARBA" id="ARBA00004123"/>
    </source>
</evidence>
<dbReference type="InterPro" id="IPR001875">
    <property type="entry name" value="DED_dom"/>
</dbReference>
<evidence type="ECO:0000256" key="14">
    <source>
        <dbReference type="ARBA" id="ARBA00066479"/>
    </source>
</evidence>
<evidence type="ECO:0000256" key="15">
    <source>
        <dbReference type="ARBA" id="ARBA00068172"/>
    </source>
</evidence>
<keyword evidence="8" id="KW-0677">Repeat</keyword>
<dbReference type="PROSITE" id="PS01121">
    <property type="entry name" value="CASPASE_HIS"/>
    <property type="match status" value="1"/>
</dbReference>
<dbReference type="PROSITE" id="PS50168">
    <property type="entry name" value="DED"/>
    <property type="match status" value="2"/>
</dbReference>
<evidence type="ECO:0000256" key="10">
    <source>
        <dbReference type="ARBA" id="ARBA00022807"/>
    </source>
</evidence>
<dbReference type="Proteomes" id="UP000829720">
    <property type="component" value="Unassembled WGS sequence"/>
</dbReference>
<name>A0A8T3DXK1_9TELE</name>
<dbReference type="InterPro" id="IPR033139">
    <property type="entry name" value="Caspase_cys_AS"/>
</dbReference>
<dbReference type="GO" id="GO:0006915">
    <property type="term" value="P:apoptotic process"/>
    <property type="evidence" value="ECO:0007669"/>
    <property type="project" value="UniProtKB-KW"/>
</dbReference>